<reference evidence="3 4" key="1">
    <citation type="journal article" date="2023" name="IScience">
        <title>Expanded male sex-determining region conserved during the evolution of homothallism in the green alga Volvox.</title>
        <authorList>
            <person name="Yamamoto K."/>
            <person name="Matsuzaki R."/>
            <person name="Mahakham W."/>
            <person name="Heman W."/>
            <person name="Sekimoto H."/>
            <person name="Kawachi M."/>
            <person name="Minakuchi Y."/>
            <person name="Toyoda A."/>
            <person name="Nozaki H."/>
        </authorList>
    </citation>
    <scope>NUCLEOTIDE SEQUENCE [LARGE SCALE GENOMIC DNA]</scope>
    <source>
        <strain evidence="3 4">NIES-4468</strain>
    </source>
</reference>
<evidence type="ECO:0000313" key="4">
    <source>
        <dbReference type="Proteomes" id="UP001165090"/>
    </source>
</evidence>
<dbReference type="PROSITE" id="PS01009">
    <property type="entry name" value="CRISP_1"/>
    <property type="match status" value="1"/>
</dbReference>
<dbReference type="EMBL" id="BSDZ01000094">
    <property type="protein sequence ID" value="GLI70346.1"/>
    <property type="molecule type" value="Genomic_DNA"/>
</dbReference>
<name>A0ABQ5SL46_9CHLO</name>
<dbReference type="InterPro" id="IPR034113">
    <property type="entry name" value="SCP_GAPR1-like"/>
</dbReference>
<keyword evidence="4" id="KW-1185">Reference proteome</keyword>
<dbReference type="InterPro" id="IPR014044">
    <property type="entry name" value="CAP_dom"/>
</dbReference>
<dbReference type="PRINTS" id="PR00837">
    <property type="entry name" value="V5TPXLIKE"/>
</dbReference>
<feature type="compositionally biased region" description="Pro residues" evidence="1">
    <location>
        <begin position="158"/>
        <end position="258"/>
    </location>
</feature>
<dbReference type="InterPro" id="IPR035940">
    <property type="entry name" value="CAP_sf"/>
</dbReference>
<evidence type="ECO:0000313" key="3">
    <source>
        <dbReference type="EMBL" id="GLI70346.1"/>
    </source>
</evidence>
<feature type="compositionally biased region" description="Polar residues" evidence="1">
    <location>
        <begin position="123"/>
        <end position="136"/>
    </location>
</feature>
<dbReference type="SMART" id="SM00198">
    <property type="entry name" value="SCP"/>
    <property type="match status" value="1"/>
</dbReference>
<gene>
    <name evidence="3" type="ORF">VaNZ11_015307</name>
</gene>
<protein>
    <recommendedName>
        <fullName evidence="2">SCP domain-containing protein</fullName>
    </recommendedName>
</protein>
<feature type="domain" description="SCP" evidence="2">
    <location>
        <begin position="286"/>
        <end position="438"/>
    </location>
</feature>
<evidence type="ECO:0000259" key="2">
    <source>
        <dbReference type="SMART" id="SM00198"/>
    </source>
</evidence>
<feature type="compositionally biased region" description="Pro residues" evidence="1">
    <location>
        <begin position="104"/>
        <end position="115"/>
    </location>
</feature>
<feature type="region of interest" description="Disordered" evidence="1">
    <location>
        <begin position="104"/>
        <end position="266"/>
    </location>
</feature>
<dbReference type="CDD" id="cd05382">
    <property type="entry name" value="CAP_GAPR1-like"/>
    <property type="match status" value="1"/>
</dbReference>
<proteinExistence type="predicted"/>
<dbReference type="SUPFAM" id="SSF55797">
    <property type="entry name" value="PR-1-like"/>
    <property type="match status" value="1"/>
</dbReference>
<dbReference type="PANTHER" id="PTHR10334">
    <property type="entry name" value="CYSTEINE-RICH SECRETORY PROTEIN-RELATED"/>
    <property type="match status" value="1"/>
</dbReference>
<accession>A0ABQ5SL46</accession>
<dbReference type="InterPro" id="IPR018244">
    <property type="entry name" value="Allrgn_V5/Tpx1_CS"/>
</dbReference>
<feature type="compositionally biased region" description="Low complexity" evidence="1">
    <location>
        <begin position="137"/>
        <end position="147"/>
    </location>
</feature>
<evidence type="ECO:0000256" key="1">
    <source>
        <dbReference type="SAM" id="MobiDB-lite"/>
    </source>
</evidence>
<dbReference type="Pfam" id="PF00188">
    <property type="entry name" value="CAP"/>
    <property type="match status" value="1"/>
</dbReference>
<dbReference type="Proteomes" id="UP001165090">
    <property type="component" value="Unassembled WGS sequence"/>
</dbReference>
<organism evidence="3 4">
    <name type="scientific">Volvox africanus</name>
    <dbReference type="NCBI Taxonomy" id="51714"/>
    <lineage>
        <taxon>Eukaryota</taxon>
        <taxon>Viridiplantae</taxon>
        <taxon>Chlorophyta</taxon>
        <taxon>core chlorophytes</taxon>
        <taxon>Chlorophyceae</taxon>
        <taxon>CS clade</taxon>
        <taxon>Chlamydomonadales</taxon>
        <taxon>Volvocaceae</taxon>
        <taxon>Volvox</taxon>
    </lineage>
</organism>
<feature type="region of interest" description="Disordered" evidence="1">
    <location>
        <begin position="42"/>
        <end position="63"/>
    </location>
</feature>
<dbReference type="InterPro" id="IPR001283">
    <property type="entry name" value="CRISP-related"/>
</dbReference>
<comment type="caution">
    <text evidence="3">The sequence shown here is derived from an EMBL/GenBank/DDBJ whole genome shotgun (WGS) entry which is preliminary data.</text>
</comment>
<dbReference type="Gene3D" id="3.40.33.10">
    <property type="entry name" value="CAP"/>
    <property type="match status" value="1"/>
</dbReference>
<sequence length="454" mass="48665">MHFLVAFFVIISLGFPYNLLANELIITRDARLRSQRKALAKSDDLSSAGSLPGSPATAPAIPSSLLSRVPNLPSSSSPPPPSPISALGLRFPLPLILLTASFPSPSPLPPSPPSSNLPQTSPATKESSQPSPFNATSKPPSLGRGSPKSPPPRRIRKPPPPSPRLPSRPSPLPRPPRPSPSPRPPSPAPPRLPRPPRPPPLQRPSPPQPPSPRPPRPPRPPSPSPPPPSPSPPSPRPLPPSPKPPRPPLPPPLPPPPKLGARASTDKNTDYSFSAAQDGVPGSNCPDAQTVLDVHNFYRTRHQAPPLEWDEDLAAGSTAYAQQLASQGCPLRHSNGRDYGENLLLTQGYPKPDSSCTLAVKSWYDEVENYDFNAQQPFADNWPKAVGHFTQVVWKSTSRLGCGVGVADMPIQLGTRAVYNGGCKIVVCRYRLPGNYANDMAFLRNVLRNISAMS</sequence>